<dbReference type="Gene3D" id="1.10.10.10">
    <property type="entry name" value="Winged helix-like DNA-binding domain superfamily/Winged helix DNA-binding domain"/>
    <property type="match status" value="1"/>
</dbReference>
<reference evidence="7 8" key="1">
    <citation type="submission" date="2023-07" db="EMBL/GenBank/DDBJ databases">
        <title>Sequencing the genomes of 1000 actinobacteria strains.</title>
        <authorList>
            <person name="Klenk H.-P."/>
        </authorList>
    </citation>
    <scope>NUCLEOTIDE SEQUENCE [LARGE SCALE GENOMIC DNA]</scope>
    <source>
        <strain evidence="7 8">DSM 14785</strain>
    </source>
</reference>
<dbReference type="InterPro" id="IPR051446">
    <property type="entry name" value="HTH_trans_reg/aminotransferase"/>
</dbReference>
<dbReference type="Proteomes" id="UP001240250">
    <property type="component" value="Unassembled WGS sequence"/>
</dbReference>
<gene>
    <name evidence="7" type="ORF">JO380_002218</name>
</gene>
<dbReference type="InterPro" id="IPR015421">
    <property type="entry name" value="PyrdxlP-dep_Trfase_major"/>
</dbReference>
<dbReference type="Gene3D" id="3.40.640.10">
    <property type="entry name" value="Type I PLP-dependent aspartate aminotransferase-like (Major domain)"/>
    <property type="match status" value="1"/>
</dbReference>
<dbReference type="InterPro" id="IPR004839">
    <property type="entry name" value="Aminotransferase_I/II_large"/>
</dbReference>
<evidence type="ECO:0000256" key="2">
    <source>
        <dbReference type="ARBA" id="ARBA00022898"/>
    </source>
</evidence>
<proteinExistence type="inferred from homology"/>
<dbReference type="PROSITE" id="PS50949">
    <property type="entry name" value="HTH_GNTR"/>
    <property type="match status" value="1"/>
</dbReference>
<feature type="domain" description="HTH gntR-type" evidence="6">
    <location>
        <begin position="7"/>
        <end position="75"/>
    </location>
</feature>
<dbReference type="SUPFAM" id="SSF53383">
    <property type="entry name" value="PLP-dependent transferases"/>
    <property type="match status" value="1"/>
</dbReference>
<dbReference type="SMART" id="SM00345">
    <property type="entry name" value="HTH_GNTR"/>
    <property type="match status" value="1"/>
</dbReference>
<keyword evidence="3" id="KW-0805">Transcription regulation</keyword>
<dbReference type="CDD" id="cd00609">
    <property type="entry name" value="AAT_like"/>
    <property type="match status" value="1"/>
</dbReference>
<sequence length="440" mass="46437">MDVTIDGRTAGDIAASVRALVDGGALAPGDPLPPVRTLAAQLGVNRNTVVAAYRQLAQAGAVVTRGRAGTRVAGADHLPEEGFARDTVLRDVGSGNPDPRLLPDPAAVRVPPAAPVLYGQSTLDPALATWATDHVTADCPRELRVSVTGGAVDGVERLLATTLAPGDLVALEDPCYLTSISTVRRAGYLPVPVTVDAEGMTVDGLRAALTAGARAVVCTPRAHNPTGASLSERRAAALRRVLAPHPNVLVVEDDHFSLLSRSPYRSVVGPRHARWAVVRSVSKFLGPDLRLAYVASDPETAERLAARLGPGTTWVSHLLQRTAAALLTDPATHDLLARARDRYAHRNAAFVDLLASRALAATAPDGLNVWVALPAPSSDVTARLMRRGWLARDGADFALERRVPRAPHLRLTVHDLDDDDAVRLADDLAAATRPAGRPSR</sequence>
<evidence type="ECO:0000313" key="8">
    <source>
        <dbReference type="Proteomes" id="UP001240250"/>
    </source>
</evidence>
<dbReference type="GO" id="GO:0003677">
    <property type="term" value="F:DNA binding"/>
    <property type="evidence" value="ECO:0007669"/>
    <property type="project" value="UniProtKB-KW"/>
</dbReference>
<protein>
    <submittedName>
        <fullName evidence="7">DNA-binding transcriptional MocR family regulator</fullName>
    </submittedName>
</protein>
<dbReference type="SUPFAM" id="SSF46785">
    <property type="entry name" value="Winged helix' DNA-binding domain"/>
    <property type="match status" value="1"/>
</dbReference>
<dbReference type="PANTHER" id="PTHR46577">
    <property type="entry name" value="HTH-TYPE TRANSCRIPTIONAL REGULATORY PROTEIN GABR"/>
    <property type="match status" value="1"/>
</dbReference>
<keyword evidence="2" id="KW-0663">Pyridoxal phosphate</keyword>
<name>A0ABU0GKF6_9CELL</name>
<dbReference type="InterPro" id="IPR036388">
    <property type="entry name" value="WH-like_DNA-bd_sf"/>
</dbReference>
<evidence type="ECO:0000259" key="6">
    <source>
        <dbReference type="PROSITE" id="PS50949"/>
    </source>
</evidence>
<keyword evidence="4 7" id="KW-0238">DNA-binding</keyword>
<evidence type="ECO:0000256" key="1">
    <source>
        <dbReference type="ARBA" id="ARBA00005384"/>
    </source>
</evidence>
<dbReference type="InterPro" id="IPR015424">
    <property type="entry name" value="PyrdxlP-dep_Trfase"/>
</dbReference>
<keyword evidence="8" id="KW-1185">Reference proteome</keyword>
<dbReference type="Pfam" id="PF00392">
    <property type="entry name" value="GntR"/>
    <property type="match status" value="1"/>
</dbReference>
<accession>A0ABU0GKF6</accession>
<evidence type="ECO:0000313" key="7">
    <source>
        <dbReference type="EMBL" id="MDQ0425837.1"/>
    </source>
</evidence>
<dbReference type="InterPro" id="IPR036390">
    <property type="entry name" value="WH_DNA-bd_sf"/>
</dbReference>
<dbReference type="RefSeq" id="WP_070320536.1">
    <property type="nucleotide sequence ID" value="NZ_JAUSVM010000001.1"/>
</dbReference>
<keyword evidence="5" id="KW-0804">Transcription</keyword>
<dbReference type="PANTHER" id="PTHR46577:SF1">
    <property type="entry name" value="HTH-TYPE TRANSCRIPTIONAL REGULATORY PROTEIN GABR"/>
    <property type="match status" value="1"/>
</dbReference>
<evidence type="ECO:0000256" key="5">
    <source>
        <dbReference type="ARBA" id="ARBA00023163"/>
    </source>
</evidence>
<dbReference type="InterPro" id="IPR000524">
    <property type="entry name" value="Tscrpt_reg_HTH_GntR"/>
</dbReference>
<dbReference type="Pfam" id="PF00155">
    <property type="entry name" value="Aminotran_1_2"/>
    <property type="match status" value="1"/>
</dbReference>
<comment type="caution">
    <text evidence="7">The sequence shown here is derived from an EMBL/GenBank/DDBJ whole genome shotgun (WGS) entry which is preliminary data.</text>
</comment>
<evidence type="ECO:0000256" key="4">
    <source>
        <dbReference type="ARBA" id="ARBA00023125"/>
    </source>
</evidence>
<organism evidence="7 8">
    <name type="scientific">Cellulomonas iranensis</name>
    <dbReference type="NCBI Taxonomy" id="76862"/>
    <lineage>
        <taxon>Bacteria</taxon>
        <taxon>Bacillati</taxon>
        <taxon>Actinomycetota</taxon>
        <taxon>Actinomycetes</taxon>
        <taxon>Micrococcales</taxon>
        <taxon>Cellulomonadaceae</taxon>
        <taxon>Cellulomonas</taxon>
    </lineage>
</organism>
<dbReference type="EMBL" id="JAUSVM010000001">
    <property type="protein sequence ID" value="MDQ0425837.1"/>
    <property type="molecule type" value="Genomic_DNA"/>
</dbReference>
<evidence type="ECO:0000256" key="3">
    <source>
        <dbReference type="ARBA" id="ARBA00023015"/>
    </source>
</evidence>
<dbReference type="CDD" id="cd07377">
    <property type="entry name" value="WHTH_GntR"/>
    <property type="match status" value="1"/>
</dbReference>
<comment type="similarity">
    <text evidence="1">In the C-terminal section; belongs to the class-I pyridoxal-phosphate-dependent aminotransferase family.</text>
</comment>